<keyword evidence="1" id="KW-0472">Membrane</keyword>
<keyword evidence="1" id="KW-1133">Transmembrane helix</keyword>
<feature type="transmembrane region" description="Helical" evidence="1">
    <location>
        <begin position="59"/>
        <end position="78"/>
    </location>
</feature>
<evidence type="ECO:0000256" key="1">
    <source>
        <dbReference type="SAM" id="Phobius"/>
    </source>
</evidence>
<feature type="transmembrane region" description="Helical" evidence="1">
    <location>
        <begin position="6"/>
        <end position="24"/>
    </location>
</feature>
<sequence length="84" mass="9170">MQITLDSIIPVIAVIVSYIFGLLAKKFNWYESKYIPIQNGVIGVISAIVYYMAVPDCNFVVVLFTALSGFAAGGLYDASKTKNN</sequence>
<name>A0A8S5MAF2_9CAUD</name>
<dbReference type="EMBL" id="BK014859">
    <property type="protein sequence ID" value="DAD79136.1"/>
    <property type="molecule type" value="Genomic_DNA"/>
</dbReference>
<feature type="transmembrane region" description="Helical" evidence="1">
    <location>
        <begin position="36"/>
        <end position="53"/>
    </location>
</feature>
<protein>
    <submittedName>
        <fullName evidence="2">Holin</fullName>
    </submittedName>
</protein>
<evidence type="ECO:0000313" key="2">
    <source>
        <dbReference type="EMBL" id="DAD79136.1"/>
    </source>
</evidence>
<reference evidence="2" key="1">
    <citation type="journal article" date="2021" name="Proc. Natl. Acad. Sci. U.S.A.">
        <title>A Catalog of Tens of Thousands of Viruses from Human Metagenomes Reveals Hidden Associations with Chronic Diseases.</title>
        <authorList>
            <person name="Tisza M.J."/>
            <person name="Buck C.B."/>
        </authorList>
    </citation>
    <scope>NUCLEOTIDE SEQUENCE</scope>
    <source>
        <strain evidence="2">CtsDY37</strain>
    </source>
</reference>
<keyword evidence="1" id="KW-0812">Transmembrane</keyword>
<proteinExistence type="predicted"/>
<accession>A0A8S5MAF2</accession>
<organism evidence="2">
    <name type="scientific">Siphoviridae sp. ctsDY37</name>
    <dbReference type="NCBI Taxonomy" id="2826483"/>
    <lineage>
        <taxon>Viruses</taxon>
        <taxon>Duplodnaviria</taxon>
        <taxon>Heunggongvirae</taxon>
        <taxon>Uroviricota</taxon>
        <taxon>Caudoviricetes</taxon>
    </lineage>
</organism>